<evidence type="ECO:0000313" key="2">
    <source>
        <dbReference type="Proteomes" id="UP000805704"/>
    </source>
</evidence>
<protein>
    <submittedName>
        <fullName evidence="1">Uncharacterized protein</fullName>
    </submittedName>
</protein>
<dbReference type="Proteomes" id="UP000805704">
    <property type="component" value="Chromosome 12"/>
</dbReference>
<proteinExistence type="predicted"/>
<sequence length="119" mass="13636">MGNCLQTRHKSTKVLHKHGHILSAFEFQKAWDQQTVTERIRDGFGERIPEDVRKTTCGRWLQVSRACCATNHVRIDKDHPTKQGGVEVAALRRRQETRGGRRSGDRAEGESSEDERQIN</sequence>
<reference evidence="1" key="1">
    <citation type="submission" date="2020-04" db="EMBL/GenBank/DDBJ databases">
        <title>A chromosome-scale assembly and high-density genetic map of the yellow drum (Nibea albiflora) genome.</title>
        <authorList>
            <person name="Xu D."/>
            <person name="Zhang W."/>
            <person name="Chen R."/>
            <person name="Tan P."/>
            <person name="Wang L."/>
            <person name="Song H."/>
            <person name="Tian L."/>
            <person name="Zhu Q."/>
            <person name="Wang B."/>
        </authorList>
    </citation>
    <scope>NUCLEOTIDE SEQUENCE</scope>
    <source>
        <strain evidence="1">ZJHYS-2018</strain>
    </source>
</reference>
<accession>A0ACB7FCQ2</accession>
<keyword evidence="2" id="KW-1185">Reference proteome</keyword>
<gene>
    <name evidence="1" type="ORF">GBF38_020022</name>
</gene>
<name>A0ACB7FCQ2_NIBAL</name>
<comment type="caution">
    <text evidence="1">The sequence shown here is derived from an EMBL/GenBank/DDBJ whole genome shotgun (WGS) entry which is preliminary data.</text>
</comment>
<evidence type="ECO:0000313" key="1">
    <source>
        <dbReference type="EMBL" id="KAG8012314.1"/>
    </source>
</evidence>
<organism evidence="1 2">
    <name type="scientific">Nibea albiflora</name>
    <name type="common">Yellow drum</name>
    <name type="synonym">Corvina albiflora</name>
    <dbReference type="NCBI Taxonomy" id="240163"/>
    <lineage>
        <taxon>Eukaryota</taxon>
        <taxon>Metazoa</taxon>
        <taxon>Chordata</taxon>
        <taxon>Craniata</taxon>
        <taxon>Vertebrata</taxon>
        <taxon>Euteleostomi</taxon>
        <taxon>Actinopterygii</taxon>
        <taxon>Neopterygii</taxon>
        <taxon>Teleostei</taxon>
        <taxon>Neoteleostei</taxon>
        <taxon>Acanthomorphata</taxon>
        <taxon>Eupercaria</taxon>
        <taxon>Sciaenidae</taxon>
        <taxon>Nibea</taxon>
    </lineage>
</organism>
<dbReference type="EMBL" id="CM024800">
    <property type="protein sequence ID" value="KAG8012314.1"/>
    <property type="molecule type" value="Genomic_DNA"/>
</dbReference>